<dbReference type="EMBL" id="MU853579">
    <property type="protein sequence ID" value="KAK4144200.1"/>
    <property type="molecule type" value="Genomic_DNA"/>
</dbReference>
<evidence type="ECO:0000256" key="5">
    <source>
        <dbReference type="SAM" id="MobiDB-lite"/>
    </source>
</evidence>
<evidence type="ECO:0000313" key="9">
    <source>
        <dbReference type="Proteomes" id="UP001302676"/>
    </source>
</evidence>
<protein>
    <recommendedName>
        <fullName evidence="7">LysM domain-containing protein</fullName>
    </recommendedName>
</protein>
<name>A0AAN6ZLZ9_9PEZI</name>
<feature type="signal peptide" evidence="6">
    <location>
        <begin position="1"/>
        <end position="18"/>
    </location>
</feature>
<feature type="chain" id="PRO_5042919095" description="LysM domain-containing protein" evidence="6">
    <location>
        <begin position="19"/>
        <end position="286"/>
    </location>
</feature>
<dbReference type="SMART" id="SM00257">
    <property type="entry name" value="LysM"/>
    <property type="match status" value="3"/>
</dbReference>
<keyword evidence="3" id="KW-0843">Virulence</keyword>
<reference evidence="8" key="2">
    <citation type="submission" date="2023-05" db="EMBL/GenBank/DDBJ databases">
        <authorList>
            <consortium name="Lawrence Berkeley National Laboratory"/>
            <person name="Steindorff A."/>
            <person name="Hensen N."/>
            <person name="Bonometti L."/>
            <person name="Westerberg I."/>
            <person name="Brannstrom I.O."/>
            <person name="Guillou S."/>
            <person name="Cros-Aarteil S."/>
            <person name="Calhoun S."/>
            <person name="Haridas S."/>
            <person name="Kuo A."/>
            <person name="Mondo S."/>
            <person name="Pangilinan J."/>
            <person name="Riley R."/>
            <person name="Labutti K."/>
            <person name="Andreopoulos B."/>
            <person name="Lipzen A."/>
            <person name="Chen C."/>
            <person name="Yanf M."/>
            <person name="Daum C."/>
            <person name="Ng V."/>
            <person name="Clum A."/>
            <person name="Ohm R."/>
            <person name="Martin F."/>
            <person name="Silar P."/>
            <person name="Natvig D."/>
            <person name="Lalanne C."/>
            <person name="Gautier V."/>
            <person name="Ament-Velasquez S.L."/>
            <person name="Kruys A."/>
            <person name="Hutchinson M.I."/>
            <person name="Powell A.J."/>
            <person name="Barry K."/>
            <person name="Miller A.N."/>
            <person name="Grigoriev I.V."/>
            <person name="Debuchy R."/>
            <person name="Gladieux P."/>
            <person name="Thoren M.H."/>
            <person name="Johannesson H."/>
        </authorList>
    </citation>
    <scope>NUCLEOTIDE SEQUENCE</scope>
    <source>
        <strain evidence="8">CBS 141.50</strain>
    </source>
</reference>
<gene>
    <name evidence="8" type="ORF">C8A04DRAFT_28103</name>
</gene>
<dbReference type="CDD" id="cd00118">
    <property type="entry name" value="LysM"/>
    <property type="match status" value="2"/>
</dbReference>
<evidence type="ECO:0000256" key="3">
    <source>
        <dbReference type="ARBA" id="ARBA00023026"/>
    </source>
</evidence>
<dbReference type="InterPro" id="IPR052210">
    <property type="entry name" value="LysM1-like"/>
</dbReference>
<evidence type="ECO:0000259" key="7">
    <source>
        <dbReference type="PROSITE" id="PS51782"/>
    </source>
</evidence>
<keyword evidence="2 6" id="KW-0732">Signal</keyword>
<dbReference type="Pfam" id="PF01476">
    <property type="entry name" value="LysM"/>
    <property type="match status" value="2"/>
</dbReference>
<dbReference type="RefSeq" id="XP_062637571.1">
    <property type="nucleotide sequence ID" value="XM_062780522.1"/>
</dbReference>
<feature type="domain" description="LysM" evidence="7">
    <location>
        <begin position="160"/>
        <end position="206"/>
    </location>
</feature>
<evidence type="ECO:0000256" key="2">
    <source>
        <dbReference type="ARBA" id="ARBA00022729"/>
    </source>
</evidence>
<organism evidence="8 9">
    <name type="scientific">Dichotomopilus funicola</name>
    <dbReference type="NCBI Taxonomy" id="1934379"/>
    <lineage>
        <taxon>Eukaryota</taxon>
        <taxon>Fungi</taxon>
        <taxon>Dikarya</taxon>
        <taxon>Ascomycota</taxon>
        <taxon>Pezizomycotina</taxon>
        <taxon>Sordariomycetes</taxon>
        <taxon>Sordariomycetidae</taxon>
        <taxon>Sordariales</taxon>
        <taxon>Chaetomiaceae</taxon>
        <taxon>Dichotomopilus</taxon>
    </lineage>
</organism>
<dbReference type="PANTHER" id="PTHR34997:SF2">
    <property type="entry name" value="LYSM DOMAIN-CONTAINING PROTEIN-RELATED"/>
    <property type="match status" value="1"/>
</dbReference>
<dbReference type="GO" id="GO:0008061">
    <property type="term" value="F:chitin binding"/>
    <property type="evidence" value="ECO:0007669"/>
    <property type="project" value="UniProtKB-KW"/>
</dbReference>
<comment type="caution">
    <text evidence="8">The sequence shown here is derived from an EMBL/GenBank/DDBJ whole genome shotgun (WGS) entry which is preliminary data.</text>
</comment>
<feature type="region of interest" description="Disordered" evidence="5">
    <location>
        <begin position="84"/>
        <end position="150"/>
    </location>
</feature>
<feature type="domain" description="LysM" evidence="7">
    <location>
        <begin position="235"/>
        <end position="281"/>
    </location>
</feature>
<evidence type="ECO:0000256" key="6">
    <source>
        <dbReference type="SAM" id="SignalP"/>
    </source>
</evidence>
<dbReference type="PROSITE" id="PS51782">
    <property type="entry name" value="LYSM"/>
    <property type="match status" value="3"/>
</dbReference>
<dbReference type="Proteomes" id="UP001302676">
    <property type="component" value="Unassembled WGS sequence"/>
</dbReference>
<dbReference type="PANTHER" id="PTHR34997">
    <property type="entry name" value="AM15"/>
    <property type="match status" value="1"/>
</dbReference>
<evidence type="ECO:0000256" key="1">
    <source>
        <dbReference type="ARBA" id="ARBA00022669"/>
    </source>
</evidence>
<dbReference type="GeneID" id="87817135"/>
<dbReference type="InterPro" id="IPR018392">
    <property type="entry name" value="LysM"/>
</dbReference>
<keyword evidence="9" id="KW-1185">Reference proteome</keyword>
<dbReference type="Gene3D" id="3.10.350.10">
    <property type="entry name" value="LysM domain"/>
    <property type="match status" value="3"/>
</dbReference>
<feature type="domain" description="LysM" evidence="7">
    <location>
        <begin position="30"/>
        <end position="74"/>
    </location>
</feature>
<keyword evidence="1" id="KW-0147">Chitin-binding</keyword>
<proteinExistence type="inferred from homology"/>
<dbReference type="SUPFAM" id="SSF54106">
    <property type="entry name" value="LysM domain"/>
    <property type="match status" value="1"/>
</dbReference>
<evidence type="ECO:0000256" key="4">
    <source>
        <dbReference type="ARBA" id="ARBA00044955"/>
    </source>
</evidence>
<accession>A0AAN6ZLZ9</accession>
<reference evidence="8" key="1">
    <citation type="journal article" date="2023" name="Mol. Phylogenet. Evol.">
        <title>Genome-scale phylogeny and comparative genomics of the fungal order Sordariales.</title>
        <authorList>
            <person name="Hensen N."/>
            <person name="Bonometti L."/>
            <person name="Westerberg I."/>
            <person name="Brannstrom I.O."/>
            <person name="Guillou S."/>
            <person name="Cros-Aarteil S."/>
            <person name="Calhoun S."/>
            <person name="Haridas S."/>
            <person name="Kuo A."/>
            <person name="Mondo S."/>
            <person name="Pangilinan J."/>
            <person name="Riley R."/>
            <person name="LaButti K."/>
            <person name="Andreopoulos B."/>
            <person name="Lipzen A."/>
            <person name="Chen C."/>
            <person name="Yan M."/>
            <person name="Daum C."/>
            <person name="Ng V."/>
            <person name="Clum A."/>
            <person name="Steindorff A."/>
            <person name="Ohm R.A."/>
            <person name="Martin F."/>
            <person name="Silar P."/>
            <person name="Natvig D.O."/>
            <person name="Lalanne C."/>
            <person name="Gautier V."/>
            <person name="Ament-Velasquez S.L."/>
            <person name="Kruys A."/>
            <person name="Hutchinson M.I."/>
            <person name="Powell A.J."/>
            <person name="Barry K."/>
            <person name="Miller A.N."/>
            <person name="Grigoriev I.V."/>
            <person name="Debuchy R."/>
            <person name="Gladieux P."/>
            <person name="Hiltunen Thoren M."/>
            <person name="Johannesson H."/>
        </authorList>
    </citation>
    <scope>NUCLEOTIDE SEQUENCE</scope>
    <source>
        <strain evidence="8">CBS 141.50</strain>
    </source>
</reference>
<sequence length="286" mass="30056">MQLRILFTIGLAPVMVSARALAHRSVNCIFSTPVSSGETCQSLADGWNITLEQLIGLNPGIACPDLDTSKEYCVMGAFTDDPTTTASTTTKSPITSSTTTPKPSSTTKSPTTKAPTTSTHHSTTTSRAPITTTSHTPTTPTNGVTTPLPTQTGMVGNCKKFHFVQKDETCDTIAALYSITTAQFIKWNPAAKSGCTGLWASTYACVGLIGGTPTTGNGIATPTPTQPGMVKNCNKFVMVKPGDTCDAIAFWNGVAGGQYVKLWNGLSEDCRDIWANAYACIGIIKG</sequence>
<dbReference type="InterPro" id="IPR036779">
    <property type="entry name" value="LysM_dom_sf"/>
</dbReference>
<evidence type="ECO:0000313" key="8">
    <source>
        <dbReference type="EMBL" id="KAK4144200.1"/>
    </source>
</evidence>
<comment type="similarity">
    <text evidence="4">Belongs to the secreted LysM effector family.</text>
</comment>
<dbReference type="AlphaFoldDB" id="A0AAN6ZLZ9"/>